<comment type="subcellular location">
    <subcellularLocation>
        <location evidence="5">Cytoplasm</location>
    </subcellularLocation>
</comment>
<dbReference type="CDD" id="cd16964">
    <property type="entry name" value="YqgF"/>
    <property type="match status" value="1"/>
</dbReference>
<dbReference type="PANTHER" id="PTHR33317:SF4">
    <property type="entry name" value="POLYNUCLEOTIDYL TRANSFERASE, RIBONUCLEASE H-LIKE SUPERFAMILY PROTEIN"/>
    <property type="match status" value="1"/>
</dbReference>
<evidence type="ECO:0000313" key="7">
    <source>
        <dbReference type="EMBL" id="NOT34067.1"/>
    </source>
</evidence>
<gene>
    <name evidence="7" type="primary">ruvX</name>
    <name evidence="7" type="ORF">HOP12_07850</name>
</gene>
<dbReference type="EMBL" id="JABFRW010000089">
    <property type="protein sequence ID" value="NOT34067.1"/>
    <property type="molecule type" value="Genomic_DNA"/>
</dbReference>
<dbReference type="SUPFAM" id="SSF53098">
    <property type="entry name" value="Ribonuclease H-like"/>
    <property type="match status" value="1"/>
</dbReference>
<dbReference type="GO" id="GO:0016788">
    <property type="term" value="F:hydrolase activity, acting on ester bonds"/>
    <property type="evidence" value="ECO:0007669"/>
    <property type="project" value="UniProtKB-UniRule"/>
</dbReference>
<name>A0A849SMM6_UNCEI</name>
<keyword evidence="2 5" id="KW-0690">Ribosome biogenesis</keyword>
<dbReference type="InterPro" id="IPR005227">
    <property type="entry name" value="YqgF"/>
</dbReference>
<dbReference type="Gene3D" id="3.30.420.140">
    <property type="entry name" value="YqgF/RNase H-like domain"/>
    <property type="match status" value="1"/>
</dbReference>
<feature type="domain" description="YqgF/RNase H-like" evidence="6">
    <location>
        <begin position="2"/>
        <end position="96"/>
    </location>
</feature>
<keyword evidence="3 5" id="KW-0540">Nuclease</keyword>
<dbReference type="AlphaFoldDB" id="A0A849SMM6"/>
<protein>
    <recommendedName>
        <fullName evidence="5">Putative pre-16S rRNA nuclease</fullName>
        <ecNumber evidence="5">3.1.-.-</ecNumber>
    </recommendedName>
</protein>
<dbReference type="Proteomes" id="UP000580839">
    <property type="component" value="Unassembled WGS sequence"/>
</dbReference>
<evidence type="ECO:0000259" key="6">
    <source>
        <dbReference type="SMART" id="SM00732"/>
    </source>
</evidence>
<dbReference type="EC" id="3.1.-.-" evidence="5"/>
<evidence type="ECO:0000313" key="8">
    <source>
        <dbReference type="Proteomes" id="UP000580839"/>
    </source>
</evidence>
<evidence type="ECO:0000256" key="3">
    <source>
        <dbReference type="ARBA" id="ARBA00022722"/>
    </source>
</evidence>
<dbReference type="Pfam" id="PF03652">
    <property type="entry name" value="RuvX"/>
    <property type="match status" value="1"/>
</dbReference>
<dbReference type="InterPro" id="IPR012337">
    <property type="entry name" value="RNaseH-like_sf"/>
</dbReference>
<dbReference type="SMART" id="SM00732">
    <property type="entry name" value="YqgFc"/>
    <property type="match status" value="1"/>
</dbReference>
<accession>A0A849SMM6</accession>
<keyword evidence="4 5" id="KW-0378">Hydrolase</keyword>
<keyword evidence="1 5" id="KW-0963">Cytoplasm</keyword>
<evidence type="ECO:0000256" key="5">
    <source>
        <dbReference type="HAMAP-Rule" id="MF_00651"/>
    </source>
</evidence>
<dbReference type="InterPro" id="IPR006641">
    <property type="entry name" value="YqgF/RNaseH-like_dom"/>
</dbReference>
<dbReference type="GO" id="GO:0004518">
    <property type="term" value="F:nuclease activity"/>
    <property type="evidence" value="ECO:0007669"/>
    <property type="project" value="UniProtKB-KW"/>
</dbReference>
<comment type="similarity">
    <text evidence="5">Belongs to the YqgF HJR family.</text>
</comment>
<dbReference type="NCBIfam" id="TIGR00250">
    <property type="entry name" value="RNAse_H_YqgF"/>
    <property type="match status" value="1"/>
</dbReference>
<comment type="function">
    <text evidence="5">Could be a nuclease involved in processing of the 5'-end of pre-16S rRNA.</text>
</comment>
<evidence type="ECO:0000256" key="2">
    <source>
        <dbReference type="ARBA" id="ARBA00022517"/>
    </source>
</evidence>
<comment type="caution">
    <text evidence="7">The sequence shown here is derived from an EMBL/GenBank/DDBJ whole genome shotgun (WGS) entry which is preliminary data.</text>
</comment>
<proteinExistence type="inferred from homology"/>
<dbReference type="InterPro" id="IPR037027">
    <property type="entry name" value="YqgF/RNaseH-like_dom_sf"/>
</dbReference>
<evidence type="ECO:0000256" key="4">
    <source>
        <dbReference type="ARBA" id="ARBA00022801"/>
    </source>
</evidence>
<sequence length="139" mass="15112">MDWGERRIGLAISDPTQTIATGLPTAMVRNLEDAVTRVAEVVVEREAERVVVGLPLHLSGERGEAAHAAEAFAARLAEKLAMPVDTWDERLTSVMGTRRLHETGRRTGHHKGSVDQAAAVALLEGFLRRLAIAREDAGR</sequence>
<dbReference type="GO" id="GO:0000967">
    <property type="term" value="P:rRNA 5'-end processing"/>
    <property type="evidence" value="ECO:0007669"/>
    <property type="project" value="UniProtKB-UniRule"/>
</dbReference>
<evidence type="ECO:0000256" key="1">
    <source>
        <dbReference type="ARBA" id="ARBA00022490"/>
    </source>
</evidence>
<dbReference type="HAMAP" id="MF_00651">
    <property type="entry name" value="Nuclease_YqgF"/>
    <property type="match status" value="1"/>
</dbReference>
<dbReference type="PANTHER" id="PTHR33317">
    <property type="entry name" value="POLYNUCLEOTIDYL TRANSFERASE, RIBONUCLEASE H-LIKE SUPERFAMILY PROTEIN"/>
    <property type="match status" value="1"/>
</dbReference>
<dbReference type="GO" id="GO:0005829">
    <property type="term" value="C:cytosol"/>
    <property type="evidence" value="ECO:0007669"/>
    <property type="project" value="TreeGrafter"/>
</dbReference>
<organism evidence="7 8">
    <name type="scientific">Eiseniibacteriota bacterium</name>
    <dbReference type="NCBI Taxonomy" id="2212470"/>
    <lineage>
        <taxon>Bacteria</taxon>
        <taxon>Candidatus Eiseniibacteriota</taxon>
    </lineage>
</organism>
<reference evidence="7 8" key="1">
    <citation type="submission" date="2020-04" db="EMBL/GenBank/DDBJ databases">
        <title>Metagenomic profiling of ammonia- and methane-oxidizing microorganisms in a Dutch drinking water treatment plant.</title>
        <authorList>
            <person name="Poghosyan L."/>
            <person name="Leucker S."/>
        </authorList>
    </citation>
    <scope>NUCLEOTIDE SEQUENCE [LARGE SCALE GENOMIC DNA]</scope>
    <source>
        <strain evidence="7">S-RSF-IL-03</strain>
    </source>
</reference>